<reference evidence="4" key="2">
    <citation type="submission" date="2022-01" db="EMBL/GenBank/DDBJ databases">
        <authorList>
            <person name="Yamashiro T."/>
            <person name="Shiraishi A."/>
            <person name="Satake H."/>
            <person name="Nakayama K."/>
        </authorList>
    </citation>
    <scope>NUCLEOTIDE SEQUENCE</scope>
</reference>
<gene>
    <name evidence="4" type="ORF">Tco_1003172</name>
</gene>
<accession>A0ABQ5F8Y3</accession>
<dbReference type="EMBL" id="BQNB010017127">
    <property type="protein sequence ID" value="GJT59639.1"/>
    <property type="molecule type" value="Genomic_DNA"/>
</dbReference>
<evidence type="ECO:0000256" key="1">
    <source>
        <dbReference type="SAM" id="Coils"/>
    </source>
</evidence>
<evidence type="ECO:0000256" key="2">
    <source>
        <dbReference type="SAM" id="MobiDB-lite"/>
    </source>
</evidence>
<evidence type="ECO:0000313" key="5">
    <source>
        <dbReference type="Proteomes" id="UP001151760"/>
    </source>
</evidence>
<sequence length="382" mass="44624">MIQKEFVEIKSFKSSTQHSSVNEFVVINIPKEDVENKQIIILDPDDQPMWKSAKTVAPTPKSAIIPLDVNDNFVINSTHLKMILENKFDGYLRTDPHDHIREFLAICNMFKYGVTQSEAVKLLIFPLSLCDEAKTWFNELNEDSMTSWDQMRKAFINRFFPPSLFNHLLHEIRNFSQNVYESLTDAWLRLKSMLRKCHGHGLTKGAIIQIFYHVLFKLDWSTKSQKEHHHKFVAFADGSNSNNDNSRLIEKLEALTIKMNSQFQSLKEELEDMRNKYYDLKDNHASINNLNNDTPMCERHEVNYIQSEGYQNQNSNDSYSHQSHHDPNDYEKSLTELNNDVKNELEDFKNCIRSMRTVHYKLFRDGGKTTGVLPNKKSEPVN</sequence>
<dbReference type="PANTHER" id="PTHR33223:SF11">
    <property type="entry name" value="ELEMENT PROTEIN, PUTATIVE-RELATED"/>
    <property type="match status" value="1"/>
</dbReference>
<keyword evidence="4" id="KW-0808">Transferase</keyword>
<comment type="caution">
    <text evidence="4">The sequence shown here is derived from an EMBL/GenBank/DDBJ whole genome shotgun (WGS) entry which is preliminary data.</text>
</comment>
<feature type="compositionally biased region" description="Polar residues" evidence="2">
    <location>
        <begin position="310"/>
        <end position="321"/>
    </location>
</feature>
<name>A0ABQ5F8Y3_9ASTR</name>
<organism evidence="4 5">
    <name type="scientific">Tanacetum coccineum</name>
    <dbReference type="NCBI Taxonomy" id="301880"/>
    <lineage>
        <taxon>Eukaryota</taxon>
        <taxon>Viridiplantae</taxon>
        <taxon>Streptophyta</taxon>
        <taxon>Embryophyta</taxon>
        <taxon>Tracheophyta</taxon>
        <taxon>Spermatophyta</taxon>
        <taxon>Magnoliopsida</taxon>
        <taxon>eudicotyledons</taxon>
        <taxon>Gunneridae</taxon>
        <taxon>Pentapetalae</taxon>
        <taxon>asterids</taxon>
        <taxon>campanulids</taxon>
        <taxon>Asterales</taxon>
        <taxon>Asteraceae</taxon>
        <taxon>Asteroideae</taxon>
        <taxon>Anthemideae</taxon>
        <taxon>Anthemidinae</taxon>
        <taxon>Tanacetum</taxon>
    </lineage>
</organism>
<feature type="region of interest" description="Disordered" evidence="2">
    <location>
        <begin position="310"/>
        <end position="332"/>
    </location>
</feature>
<feature type="domain" description="Retrotransposon gag" evidence="3">
    <location>
        <begin position="124"/>
        <end position="213"/>
    </location>
</feature>
<dbReference type="PANTHER" id="PTHR33223">
    <property type="entry name" value="CCHC-TYPE DOMAIN-CONTAINING PROTEIN"/>
    <property type="match status" value="1"/>
</dbReference>
<keyword evidence="4" id="KW-0695">RNA-directed DNA polymerase</keyword>
<protein>
    <submittedName>
        <fullName evidence="4">Reverse transcriptase domain-containing protein</fullName>
    </submittedName>
</protein>
<evidence type="ECO:0000259" key="3">
    <source>
        <dbReference type="Pfam" id="PF03732"/>
    </source>
</evidence>
<evidence type="ECO:0000313" key="4">
    <source>
        <dbReference type="EMBL" id="GJT59639.1"/>
    </source>
</evidence>
<dbReference type="Proteomes" id="UP001151760">
    <property type="component" value="Unassembled WGS sequence"/>
</dbReference>
<dbReference type="Pfam" id="PF03732">
    <property type="entry name" value="Retrotrans_gag"/>
    <property type="match status" value="1"/>
</dbReference>
<feature type="compositionally biased region" description="Basic and acidic residues" evidence="2">
    <location>
        <begin position="323"/>
        <end position="332"/>
    </location>
</feature>
<dbReference type="InterPro" id="IPR005162">
    <property type="entry name" value="Retrotrans_gag_dom"/>
</dbReference>
<keyword evidence="5" id="KW-1185">Reference proteome</keyword>
<reference evidence="4" key="1">
    <citation type="journal article" date="2022" name="Int. J. Mol. Sci.">
        <title>Draft Genome of Tanacetum Coccineum: Genomic Comparison of Closely Related Tanacetum-Family Plants.</title>
        <authorList>
            <person name="Yamashiro T."/>
            <person name="Shiraishi A."/>
            <person name="Nakayama K."/>
            <person name="Satake H."/>
        </authorList>
    </citation>
    <scope>NUCLEOTIDE SEQUENCE</scope>
</reference>
<keyword evidence="1" id="KW-0175">Coiled coil</keyword>
<dbReference type="GO" id="GO:0003964">
    <property type="term" value="F:RNA-directed DNA polymerase activity"/>
    <property type="evidence" value="ECO:0007669"/>
    <property type="project" value="UniProtKB-KW"/>
</dbReference>
<proteinExistence type="predicted"/>
<feature type="coiled-coil region" evidence="1">
    <location>
        <begin position="249"/>
        <end position="283"/>
    </location>
</feature>
<keyword evidence="4" id="KW-0548">Nucleotidyltransferase</keyword>